<evidence type="ECO:0000256" key="6">
    <source>
        <dbReference type="ARBA" id="ARBA00023136"/>
    </source>
</evidence>
<comment type="similarity">
    <text evidence="8 9">Belongs to the TonB-dependent receptor family.</text>
</comment>
<gene>
    <name evidence="13" type="ORF">J2X05_004062</name>
</gene>
<evidence type="ECO:0000259" key="12">
    <source>
        <dbReference type="Pfam" id="PF07715"/>
    </source>
</evidence>
<evidence type="ECO:0000313" key="14">
    <source>
        <dbReference type="Proteomes" id="UP001253595"/>
    </source>
</evidence>
<keyword evidence="5 9" id="KW-0798">TonB box</keyword>
<dbReference type="Gene3D" id="2.40.170.20">
    <property type="entry name" value="TonB-dependent receptor, beta-barrel domain"/>
    <property type="match status" value="1"/>
</dbReference>
<dbReference type="PANTHER" id="PTHR30069">
    <property type="entry name" value="TONB-DEPENDENT OUTER MEMBRANE RECEPTOR"/>
    <property type="match status" value="1"/>
</dbReference>
<keyword evidence="7 8" id="KW-0998">Cell outer membrane</keyword>
<dbReference type="InterPro" id="IPR036942">
    <property type="entry name" value="Beta-barrel_TonB_sf"/>
</dbReference>
<proteinExistence type="inferred from homology"/>
<dbReference type="Gene3D" id="2.170.130.10">
    <property type="entry name" value="TonB-dependent receptor, plug domain"/>
    <property type="match status" value="1"/>
</dbReference>
<comment type="subcellular location">
    <subcellularLocation>
        <location evidence="1 8">Cell outer membrane</location>
        <topology evidence="1 8">Multi-pass membrane protein</topology>
    </subcellularLocation>
</comment>
<evidence type="ECO:0000256" key="8">
    <source>
        <dbReference type="PROSITE-ProRule" id="PRU01360"/>
    </source>
</evidence>
<dbReference type="InterPro" id="IPR000531">
    <property type="entry name" value="Beta-barrel_TonB"/>
</dbReference>
<keyword evidence="2 8" id="KW-0813">Transport</keyword>
<dbReference type="PANTHER" id="PTHR30069:SF28">
    <property type="entry name" value="TONB-DEPENDENT RECEPTOR YNCD-RELATED"/>
    <property type="match status" value="1"/>
</dbReference>
<keyword evidence="13" id="KW-0675">Receptor</keyword>
<dbReference type="EMBL" id="JAVDVX010000009">
    <property type="protein sequence ID" value="MDR7092024.1"/>
    <property type="molecule type" value="Genomic_DNA"/>
</dbReference>
<evidence type="ECO:0000256" key="3">
    <source>
        <dbReference type="ARBA" id="ARBA00022452"/>
    </source>
</evidence>
<keyword evidence="6 8" id="KW-0472">Membrane</keyword>
<feature type="chain" id="PRO_5045371145" evidence="10">
    <location>
        <begin position="29"/>
        <end position="685"/>
    </location>
</feature>
<evidence type="ECO:0000256" key="5">
    <source>
        <dbReference type="ARBA" id="ARBA00023077"/>
    </source>
</evidence>
<evidence type="ECO:0000256" key="9">
    <source>
        <dbReference type="RuleBase" id="RU003357"/>
    </source>
</evidence>
<feature type="domain" description="TonB-dependent receptor-like beta-barrel" evidence="11">
    <location>
        <begin position="252"/>
        <end position="631"/>
    </location>
</feature>
<evidence type="ECO:0000256" key="2">
    <source>
        <dbReference type="ARBA" id="ARBA00022448"/>
    </source>
</evidence>
<accession>A0ABU1V3I6</accession>
<evidence type="ECO:0000256" key="10">
    <source>
        <dbReference type="SAM" id="SignalP"/>
    </source>
</evidence>
<protein>
    <submittedName>
        <fullName evidence="13">Iron complex outermembrane receptor protein</fullName>
    </submittedName>
</protein>
<keyword evidence="3 8" id="KW-1134">Transmembrane beta strand</keyword>
<dbReference type="InterPro" id="IPR037066">
    <property type="entry name" value="Plug_dom_sf"/>
</dbReference>
<keyword evidence="4 8" id="KW-0812">Transmembrane</keyword>
<comment type="caution">
    <text evidence="13">The sequence shown here is derived from an EMBL/GenBank/DDBJ whole genome shotgun (WGS) entry which is preliminary data.</text>
</comment>
<keyword evidence="14" id="KW-1185">Reference proteome</keyword>
<evidence type="ECO:0000259" key="11">
    <source>
        <dbReference type="Pfam" id="PF00593"/>
    </source>
</evidence>
<dbReference type="SUPFAM" id="SSF56935">
    <property type="entry name" value="Porins"/>
    <property type="match status" value="1"/>
</dbReference>
<feature type="domain" description="TonB-dependent receptor plug" evidence="12">
    <location>
        <begin position="50"/>
        <end position="154"/>
    </location>
</feature>
<feature type="signal peptide" evidence="10">
    <location>
        <begin position="1"/>
        <end position="28"/>
    </location>
</feature>
<dbReference type="InterPro" id="IPR039426">
    <property type="entry name" value="TonB-dep_rcpt-like"/>
</dbReference>
<dbReference type="Pfam" id="PF07715">
    <property type="entry name" value="Plug"/>
    <property type="match status" value="1"/>
</dbReference>
<dbReference type="Proteomes" id="UP001253595">
    <property type="component" value="Unassembled WGS sequence"/>
</dbReference>
<dbReference type="InterPro" id="IPR012910">
    <property type="entry name" value="Plug_dom"/>
</dbReference>
<name>A0ABU1V3I6_9GAMM</name>
<evidence type="ECO:0000256" key="7">
    <source>
        <dbReference type="ARBA" id="ARBA00023237"/>
    </source>
</evidence>
<organism evidence="13 14">
    <name type="scientific">Cellvibrio fibrivorans</name>
    <dbReference type="NCBI Taxonomy" id="126350"/>
    <lineage>
        <taxon>Bacteria</taxon>
        <taxon>Pseudomonadati</taxon>
        <taxon>Pseudomonadota</taxon>
        <taxon>Gammaproteobacteria</taxon>
        <taxon>Cellvibrionales</taxon>
        <taxon>Cellvibrionaceae</taxon>
        <taxon>Cellvibrio</taxon>
    </lineage>
</organism>
<evidence type="ECO:0000256" key="4">
    <source>
        <dbReference type="ARBA" id="ARBA00022692"/>
    </source>
</evidence>
<dbReference type="RefSeq" id="WP_310075945.1">
    <property type="nucleotide sequence ID" value="NZ_JAVDVX010000009.1"/>
</dbReference>
<keyword evidence="10" id="KW-0732">Signal</keyword>
<sequence length="685" mass="75182">MNYSYAPMCSLMAGTLFLLQPNILFAQAAPELLETLIVSGERSETSVVSQRILIKTAADFSAGARLDPAELLQIIPGVQVDSRTNYAQDTRISLRGFGARSAFGVRGIDLQVDGIPMSTPDGQGQLASVMLDNVASAQVLRGPVAALYGNGAGGVIGLQTEVPEASRISAGLIAGDLGLTRQTLSGEWRSENLALRAQFANTDIDGERPHSSAERHQAGVQLFYTTENNLDVIVKHDYSNDPLLQDPLGLTPEQWRNDPWQLNPAAEMYDTRKTIEHQQTSISLRDNNGATRWQTGLWQGERAITQYLGFAGDAISGSGGVVDLQRDFSGINGSITHSLNLLSWPTEISLGAELAQMQDERRGYVNEFGAIGDLRRDETGEVESRDIYSLIHINPTENLMLYTGVRHTDLDFIVEDSFIVVGNPDDSGARNYREDSFAIGGNYAVTSAWQLFASSGRGYETPTLTEMAYRTGATGLNTGLETATNRQHELGINYNPEEMFELTLTQFFIDTENEIVVDQSVGGRTTFRNAAETKREGIELLGRFTINPNVKLQAGIQSLDAIYSAGQWDGSQLPGAAREQYQLGIQWQPFANDTLRFDLGAQQRSRIYTADNNQVYAPNYTTFDASVRGAYVVQSLQFDWWLKLANITDENYVGSVIVNQANGRAFEPALGRNVSAGIKLIHQFD</sequence>
<evidence type="ECO:0000256" key="1">
    <source>
        <dbReference type="ARBA" id="ARBA00004571"/>
    </source>
</evidence>
<evidence type="ECO:0000313" key="13">
    <source>
        <dbReference type="EMBL" id="MDR7092024.1"/>
    </source>
</evidence>
<reference evidence="13 14" key="1">
    <citation type="submission" date="2023-07" db="EMBL/GenBank/DDBJ databases">
        <title>Sorghum-associated microbial communities from plants grown in Nebraska, USA.</title>
        <authorList>
            <person name="Schachtman D."/>
        </authorList>
    </citation>
    <scope>NUCLEOTIDE SEQUENCE [LARGE SCALE GENOMIC DNA]</scope>
    <source>
        <strain evidence="13 14">BE190</strain>
    </source>
</reference>
<dbReference type="PROSITE" id="PS52016">
    <property type="entry name" value="TONB_DEPENDENT_REC_3"/>
    <property type="match status" value="1"/>
</dbReference>
<dbReference type="Pfam" id="PF00593">
    <property type="entry name" value="TonB_dep_Rec_b-barrel"/>
    <property type="match status" value="1"/>
</dbReference>